<dbReference type="Proteomes" id="UP001203761">
    <property type="component" value="Unassembled WGS sequence"/>
</dbReference>
<gene>
    <name evidence="3" type="ORF">Bequi_01510</name>
</gene>
<proteinExistence type="predicted"/>
<evidence type="ECO:0000259" key="2">
    <source>
        <dbReference type="Pfam" id="PF02464"/>
    </source>
</evidence>
<sequence length="191" mass="19613">MGERQGPDRLEEESAAIAQEVVQRAAARGLRLAAAESLTGGLLAARLIDVPGASACVAGGAVCYALDAKTDVLGVDAQLLRREGAVTAEVARQMARGAARLYRADLALATTGVAGPGPDDRGVPAGTVWIALASRSGPALVRELRLSGDRAQVRGEAVRAALALLRDRLRDSAASPQASEPSLPAGEREES</sequence>
<dbReference type="NCBIfam" id="TIGR00199">
    <property type="entry name" value="PncC_domain"/>
    <property type="match status" value="1"/>
</dbReference>
<dbReference type="RefSeq" id="WP_249736236.1">
    <property type="nucleotide sequence ID" value="NZ_JAKNCJ010000001.1"/>
</dbReference>
<evidence type="ECO:0000313" key="3">
    <source>
        <dbReference type="EMBL" id="MCL6422077.1"/>
    </source>
</evidence>
<dbReference type="InterPro" id="IPR036653">
    <property type="entry name" value="CinA-like_C"/>
</dbReference>
<dbReference type="SUPFAM" id="SSF142433">
    <property type="entry name" value="CinA-like"/>
    <property type="match status" value="1"/>
</dbReference>
<evidence type="ECO:0000313" key="4">
    <source>
        <dbReference type="Proteomes" id="UP001203761"/>
    </source>
</evidence>
<feature type="region of interest" description="Disordered" evidence="1">
    <location>
        <begin position="171"/>
        <end position="191"/>
    </location>
</feature>
<dbReference type="Pfam" id="PF02464">
    <property type="entry name" value="CinA"/>
    <property type="match status" value="1"/>
</dbReference>
<dbReference type="InterPro" id="IPR008136">
    <property type="entry name" value="CinA_C"/>
</dbReference>
<dbReference type="Gene3D" id="3.90.950.20">
    <property type="entry name" value="CinA-like"/>
    <property type="match status" value="1"/>
</dbReference>
<reference evidence="3" key="1">
    <citation type="submission" date="2022-02" db="EMBL/GenBank/DDBJ databases">
        <authorList>
            <person name="Lee M."/>
            <person name="Kim S.-J."/>
            <person name="Jung M.-Y."/>
        </authorList>
    </citation>
    <scope>NUCLEOTIDE SEQUENCE</scope>
    <source>
        <strain evidence="3">JHP9</strain>
    </source>
</reference>
<accession>A0ABT0QWL9</accession>
<evidence type="ECO:0000256" key="1">
    <source>
        <dbReference type="SAM" id="MobiDB-lite"/>
    </source>
</evidence>
<dbReference type="EMBL" id="JAKNCJ010000001">
    <property type="protein sequence ID" value="MCL6422077.1"/>
    <property type="molecule type" value="Genomic_DNA"/>
</dbReference>
<comment type="caution">
    <text evidence="3">The sequence shown here is derived from an EMBL/GenBank/DDBJ whole genome shotgun (WGS) entry which is preliminary data.</text>
</comment>
<keyword evidence="4" id="KW-1185">Reference proteome</keyword>
<organism evidence="3 4">
    <name type="scientific">Brachybacterium equifaecis</name>
    <dbReference type="NCBI Taxonomy" id="2910770"/>
    <lineage>
        <taxon>Bacteria</taxon>
        <taxon>Bacillati</taxon>
        <taxon>Actinomycetota</taxon>
        <taxon>Actinomycetes</taxon>
        <taxon>Micrococcales</taxon>
        <taxon>Dermabacteraceae</taxon>
        <taxon>Brachybacterium</taxon>
    </lineage>
</organism>
<protein>
    <submittedName>
        <fullName evidence="3">Nicotinamide-nucleotide amidohydrolase family protein</fullName>
    </submittedName>
</protein>
<feature type="domain" description="CinA C-terminal" evidence="2">
    <location>
        <begin position="16"/>
        <end position="168"/>
    </location>
</feature>
<name>A0ABT0QWL9_9MICO</name>